<dbReference type="EMBL" id="SPMX01000071">
    <property type="protein sequence ID" value="NMQ07317.1"/>
    <property type="molecule type" value="Genomic_DNA"/>
</dbReference>
<name>A0ABX1TGG1_9PROT</name>
<accession>A0ABX1TGG1</accession>
<dbReference type="InterPro" id="IPR013424">
    <property type="entry name" value="Ice-binding_C"/>
</dbReference>
<protein>
    <submittedName>
        <fullName evidence="2">PEP-CTERM sorting domain-containing protein</fullName>
    </submittedName>
</protein>
<proteinExistence type="predicted"/>
<sequence>MVNSSDGGNNRLSPLIISFASPVFDVSYIYDNYGDSGVTGFASAFDSSHTLLETIASPDNGYGNDLVSFSASGISSIEITNPFDGWLFAIDDLKFSVPEPGSLALLGLALVGIAGSRKRKAA</sequence>
<evidence type="ECO:0000313" key="3">
    <source>
        <dbReference type="Proteomes" id="UP000886469"/>
    </source>
</evidence>
<dbReference type="Proteomes" id="UP000886469">
    <property type="component" value="Unassembled WGS sequence"/>
</dbReference>
<comment type="caution">
    <text evidence="2">The sequence shown here is derived from an EMBL/GenBank/DDBJ whole genome shotgun (WGS) entry which is preliminary data.</text>
</comment>
<organism evidence="2 3">
    <name type="scientific">Candidatus Accumulibacter contiguus</name>
    <dbReference type="NCBI Taxonomy" id="2954381"/>
    <lineage>
        <taxon>Bacteria</taxon>
        <taxon>Pseudomonadati</taxon>
        <taxon>Pseudomonadota</taxon>
        <taxon>Betaproteobacteria</taxon>
        <taxon>Candidatus Accumulibacter</taxon>
    </lineage>
</organism>
<feature type="domain" description="Ice-binding protein C-terminal" evidence="1">
    <location>
        <begin position="96"/>
        <end position="118"/>
    </location>
</feature>
<evidence type="ECO:0000313" key="2">
    <source>
        <dbReference type="EMBL" id="NMQ07317.1"/>
    </source>
</evidence>
<evidence type="ECO:0000259" key="1">
    <source>
        <dbReference type="Pfam" id="PF07589"/>
    </source>
</evidence>
<gene>
    <name evidence="2" type="ORF">E4Q08_19770</name>
</gene>
<reference evidence="2" key="1">
    <citation type="submission" date="2019-03" db="EMBL/GenBank/DDBJ databases">
        <title>Metabolic reconstructions from genomes of highly enriched 'Candidatus Accumulibacter' and 'Candidatus Competibacter' bioreactor populations.</title>
        <authorList>
            <person name="Annavajhala M.K."/>
            <person name="Welles L."/>
            <person name="Abbas B."/>
            <person name="Sorokin D."/>
            <person name="Park H."/>
            <person name="Van Loosdrecht M."/>
            <person name="Chandran K."/>
        </authorList>
    </citation>
    <scope>NUCLEOTIDE SEQUENCE</scope>
    <source>
        <strain evidence="2">SBR_L</strain>
    </source>
</reference>
<keyword evidence="3" id="KW-1185">Reference proteome</keyword>
<dbReference type="NCBIfam" id="TIGR02595">
    <property type="entry name" value="PEP_CTERM"/>
    <property type="match status" value="1"/>
</dbReference>
<dbReference type="Pfam" id="PF07589">
    <property type="entry name" value="PEP-CTERM"/>
    <property type="match status" value="1"/>
</dbReference>